<evidence type="ECO:0000259" key="1">
    <source>
        <dbReference type="Pfam" id="PF07035"/>
    </source>
</evidence>
<evidence type="ECO:0000313" key="3">
    <source>
        <dbReference type="Proteomes" id="UP000284403"/>
    </source>
</evidence>
<comment type="caution">
    <text evidence="2">The sequence shown here is derived from an EMBL/GenBank/DDBJ whole genome shotgun (WGS) entry which is preliminary data.</text>
</comment>
<dbReference type="GO" id="GO:0010506">
    <property type="term" value="P:regulation of autophagy"/>
    <property type="evidence" value="ECO:0007669"/>
    <property type="project" value="InterPro"/>
</dbReference>
<reference evidence="2 3" key="1">
    <citation type="journal article" date="2018" name="BMC Genomics">
        <title>Genomic comparison of Trypanosoma conorhini and Trypanosoma rangeli to Trypanosoma cruzi strains of high and low virulence.</title>
        <authorList>
            <person name="Bradwell K.R."/>
            <person name="Koparde V.N."/>
            <person name="Matveyev A.V."/>
            <person name="Serrano M.G."/>
            <person name="Alves J.M."/>
            <person name="Parikh H."/>
            <person name="Huang B."/>
            <person name="Lee V."/>
            <person name="Espinosa-Alvarez O."/>
            <person name="Ortiz P.A."/>
            <person name="Costa-Martins A.G."/>
            <person name="Teixeira M.M."/>
            <person name="Buck G.A."/>
        </authorList>
    </citation>
    <scope>NUCLEOTIDE SEQUENCE [LARGE SCALE GENOMIC DNA]</scope>
    <source>
        <strain evidence="2 3">025E</strain>
    </source>
</reference>
<dbReference type="AlphaFoldDB" id="A0A3R7N7D7"/>
<dbReference type="PANTHER" id="PTHR12897:SF4">
    <property type="entry name" value="REGULATOR OF MON1-CCZ1 COMPLEX"/>
    <property type="match status" value="1"/>
</dbReference>
<sequence>MRSGSALIDGLQRLLLRLLRAAELDCGPLHRLLLPGMITDQVPTAMELLSMGGEYRQLGVDMLLRLRADSMVVRVLLTERRPLDAVRYIYAASQRPQTSGERLLSPRVMNDVLQCALEAVLDEERQREGGGGGGSRRRSLEFLTVFAAFTNTLLQQPPAERRLPSDYHTMRAKYTQLLAEGQGG</sequence>
<dbReference type="Pfam" id="PF07035">
    <property type="entry name" value="RMC1_C"/>
    <property type="match status" value="1"/>
</dbReference>
<protein>
    <submittedName>
        <fullName evidence="2">Putative dispersed gene family protein 1 (DGF-1)</fullName>
    </submittedName>
</protein>
<accession>A0A3R7N7D7</accession>
<dbReference type="PANTHER" id="PTHR12897">
    <property type="entry name" value="COLON CANCER-ASSOCIATED PROTEIN MIC1"/>
    <property type="match status" value="1"/>
</dbReference>
<name>A0A3R7N7D7_9TRYP</name>
<proteinExistence type="predicted"/>
<gene>
    <name evidence="2" type="ORF">Tco025E_01115</name>
</gene>
<dbReference type="InterPro" id="IPR040371">
    <property type="entry name" value="RMC1"/>
</dbReference>
<dbReference type="InterPro" id="IPR009755">
    <property type="entry name" value="RMC1_C"/>
</dbReference>
<dbReference type="RefSeq" id="XP_029231859.1">
    <property type="nucleotide sequence ID" value="XM_029368053.1"/>
</dbReference>
<organism evidence="2 3">
    <name type="scientific">Trypanosoma conorhini</name>
    <dbReference type="NCBI Taxonomy" id="83891"/>
    <lineage>
        <taxon>Eukaryota</taxon>
        <taxon>Discoba</taxon>
        <taxon>Euglenozoa</taxon>
        <taxon>Kinetoplastea</taxon>
        <taxon>Metakinetoplastina</taxon>
        <taxon>Trypanosomatida</taxon>
        <taxon>Trypanosomatidae</taxon>
        <taxon>Trypanosoma</taxon>
    </lineage>
</organism>
<keyword evidence="3" id="KW-1185">Reference proteome</keyword>
<evidence type="ECO:0000313" key="2">
    <source>
        <dbReference type="EMBL" id="RNF26653.1"/>
    </source>
</evidence>
<dbReference type="GO" id="GO:0035658">
    <property type="term" value="C:Mon1-Ccz1 complex"/>
    <property type="evidence" value="ECO:0007669"/>
    <property type="project" value="InterPro"/>
</dbReference>
<dbReference type="Proteomes" id="UP000284403">
    <property type="component" value="Unassembled WGS sequence"/>
</dbReference>
<dbReference type="GeneID" id="40314726"/>
<dbReference type="GO" id="GO:0005765">
    <property type="term" value="C:lysosomal membrane"/>
    <property type="evidence" value="ECO:0007669"/>
    <property type="project" value="TreeGrafter"/>
</dbReference>
<dbReference type="GO" id="GO:0031902">
    <property type="term" value="C:late endosome membrane"/>
    <property type="evidence" value="ECO:0007669"/>
    <property type="project" value="TreeGrafter"/>
</dbReference>
<feature type="domain" description="Mic1" evidence="1">
    <location>
        <begin position="26"/>
        <end position="94"/>
    </location>
</feature>
<dbReference type="EMBL" id="MKKU01000033">
    <property type="protein sequence ID" value="RNF26653.1"/>
    <property type="molecule type" value="Genomic_DNA"/>
</dbReference>